<gene>
    <name evidence="2" type="ORF">ACFSAG_14110</name>
</gene>
<dbReference type="RefSeq" id="WP_381516077.1">
    <property type="nucleotide sequence ID" value="NZ_JBHUEL010000011.1"/>
</dbReference>
<keyword evidence="3" id="KW-1185">Reference proteome</keyword>
<protein>
    <submittedName>
        <fullName evidence="2">Uncharacterized protein</fullName>
    </submittedName>
</protein>
<name>A0ABW4MKA0_9SPHN</name>
<evidence type="ECO:0000313" key="2">
    <source>
        <dbReference type="EMBL" id="MFD1767977.1"/>
    </source>
</evidence>
<dbReference type="Proteomes" id="UP001597215">
    <property type="component" value="Unassembled WGS sequence"/>
</dbReference>
<evidence type="ECO:0000313" key="3">
    <source>
        <dbReference type="Proteomes" id="UP001597215"/>
    </source>
</evidence>
<reference evidence="3" key="1">
    <citation type="journal article" date="2019" name="Int. J. Syst. Evol. Microbiol.">
        <title>The Global Catalogue of Microorganisms (GCM) 10K type strain sequencing project: providing services to taxonomists for standard genome sequencing and annotation.</title>
        <authorList>
            <consortium name="The Broad Institute Genomics Platform"/>
            <consortium name="The Broad Institute Genome Sequencing Center for Infectious Disease"/>
            <person name="Wu L."/>
            <person name="Ma J."/>
        </authorList>
    </citation>
    <scope>NUCLEOTIDE SEQUENCE [LARGE SCALE GENOMIC DNA]</scope>
    <source>
        <strain evidence="3">CGMCC 1.12449</strain>
    </source>
</reference>
<feature type="compositionally biased region" description="Basic and acidic residues" evidence="1">
    <location>
        <begin position="16"/>
        <end position="25"/>
    </location>
</feature>
<organism evidence="2 3">
    <name type="scientific">Sphingorhabdus buctiana</name>
    <dbReference type="NCBI Taxonomy" id="1508805"/>
    <lineage>
        <taxon>Bacteria</taxon>
        <taxon>Pseudomonadati</taxon>
        <taxon>Pseudomonadota</taxon>
        <taxon>Alphaproteobacteria</taxon>
        <taxon>Sphingomonadales</taxon>
        <taxon>Sphingomonadaceae</taxon>
        <taxon>Sphingorhabdus</taxon>
    </lineage>
</organism>
<comment type="caution">
    <text evidence="2">The sequence shown here is derived from an EMBL/GenBank/DDBJ whole genome shotgun (WGS) entry which is preliminary data.</text>
</comment>
<evidence type="ECO:0000256" key="1">
    <source>
        <dbReference type="SAM" id="MobiDB-lite"/>
    </source>
</evidence>
<feature type="region of interest" description="Disordered" evidence="1">
    <location>
        <begin position="1"/>
        <end position="30"/>
    </location>
</feature>
<dbReference type="EMBL" id="JBHUEL010000011">
    <property type="protein sequence ID" value="MFD1767977.1"/>
    <property type="molecule type" value="Genomic_DNA"/>
</dbReference>
<accession>A0ABW4MKA0</accession>
<sequence length="118" mass="12620">MTDNLDDYPKGPGYRRNCEASRDGAKAAAPAKQTQEAVLLSLATKAGNKGVTYQEASDAVGDAIRPDVVRARLSSLMKAGKLVKLNARRMGGYRVNISPYVLPQFAPKVDSPQGDLLS</sequence>
<proteinExistence type="predicted"/>